<evidence type="ECO:0000313" key="3">
    <source>
        <dbReference type="WBParaSite" id="ALUE_0002359101-mRNA-1"/>
    </source>
</evidence>
<dbReference type="AlphaFoldDB" id="A0A0M3IXW3"/>
<accession>A0A0M3IXW3</accession>
<reference evidence="3" key="1">
    <citation type="submission" date="2017-02" db="UniProtKB">
        <authorList>
            <consortium name="WormBaseParasite"/>
        </authorList>
    </citation>
    <scope>IDENTIFICATION</scope>
</reference>
<evidence type="ECO:0000313" key="2">
    <source>
        <dbReference type="Proteomes" id="UP000036681"/>
    </source>
</evidence>
<name>A0A0M3IXW3_ASCLU</name>
<organism evidence="2 3">
    <name type="scientific">Ascaris lumbricoides</name>
    <name type="common">Giant roundworm</name>
    <dbReference type="NCBI Taxonomy" id="6252"/>
    <lineage>
        <taxon>Eukaryota</taxon>
        <taxon>Metazoa</taxon>
        <taxon>Ecdysozoa</taxon>
        <taxon>Nematoda</taxon>
        <taxon>Chromadorea</taxon>
        <taxon>Rhabditida</taxon>
        <taxon>Spirurina</taxon>
        <taxon>Ascaridomorpha</taxon>
        <taxon>Ascaridoidea</taxon>
        <taxon>Ascarididae</taxon>
        <taxon>Ascaris</taxon>
    </lineage>
</organism>
<protein>
    <submittedName>
        <fullName evidence="3">Integrase</fullName>
    </submittedName>
</protein>
<keyword evidence="2" id="KW-1185">Reference proteome</keyword>
<evidence type="ECO:0000256" key="1">
    <source>
        <dbReference type="SAM" id="MobiDB-lite"/>
    </source>
</evidence>
<dbReference type="Proteomes" id="UP000036681">
    <property type="component" value="Unplaced"/>
</dbReference>
<dbReference type="WBParaSite" id="ALUE_0002359101-mRNA-1">
    <property type="protein sequence ID" value="ALUE_0002359101-mRNA-1"/>
    <property type="gene ID" value="ALUE_0002359101"/>
</dbReference>
<feature type="compositionally biased region" description="Polar residues" evidence="1">
    <location>
        <begin position="1"/>
        <end position="10"/>
    </location>
</feature>
<sequence>MSTPATTNALQPAALKTTPTGVDAAKATTPTE</sequence>
<proteinExistence type="predicted"/>
<feature type="region of interest" description="Disordered" evidence="1">
    <location>
        <begin position="1"/>
        <end position="32"/>
    </location>
</feature>